<dbReference type="InterPro" id="IPR036165">
    <property type="entry name" value="YefM-like_sf"/>
</dbReference>
<gene>
    <name evidence="3" type="ORF">C3B54_11464</name>
</gene>
<sequence length="84" mass="9429">MTQMVNMHDAKSRLSSLIASVENGEEVIIARAGTPVAKIVSYAEPAHPDRFGSLKDIVPYISLDAWERSDRDMEDVWKLRGENL</sequence>
<comment type="similarity">
    <text evidence="1 2">Belongs to the phD/YefM antitoxin family.</text>
</comment>
<dbReference type="Gene3D" id="3.40.1620.10">
    <property type="entry name" value="YefM-like domain"/>
    <property type="match status" value="1"/>
</dbReference>
<dbReference type="SUPFAM" id="SSF143120">
    <property type="entry name" value="YefM-like"/>
    <property type="match status" value="1"/>
</dbReference>
<reference evidence="3 4" key="1">
    <citation type="submission" date="2018-02" db="EMBL/GenBank/DDBJ databases">
        <title>Complete genome of the streamlined marine actinobacterium Pontimonas salivibrio CL-TW6 adapted to coastal planktonic lifestype.</title>
        <authorList>
            <person name="Cho B.C."/>
            <person name="Hardies S.C."/>
            <person name="Jang G.I."/>
            <person name="Hwang C.Y."/>
        </authorList>
    </citation>
    <scope>NUCLEOTIDE SEQUENCE [LARGE SCALE GENOMIC DNA]</scope>
    <source>
        <strain evidence="3 4">CL-TW6</strain>
    </source>
</reference>
<evidence type="ECO:0000256" key="2">
    <source>
        <dbReference type="RuleBase" id="RU362080"/>
    </source>
</evidence>
<name>A0A2L2BP86_9MICO</name>
<dbReference type="Pfam" id="PF02604">
    <property type="entry name" value="PhdYeFM_antitox"/>
    <property type="match status" value="1"/>
</dbReference>
<evidence type="ECO:0000256" key="1">
    <source>
        <dbReference type="ARBA" id="ARBA00009981"/>
    </source>
</evidence>
<protein>
    <recommendedName>
        <fullName evidence="2">Antitoxin</fullName>
    </recommendedName>
</protein>
<comment type="function">
    <text evidence="2">Antitoxin component of a type II toxin-antitoxin (TA) system.</text>
</comment>
<evidence type="ECO:0000313" key="3">
    <source>
        <dbReference type="EMBL" id="AVG23457.1"/>
    </source>
</evidence>
<dbReference type="RefSeq" id="WP_104913066.1">
    <property type="nucleotide sequence ID" value="NZ_CP026923.1"/>
</dbReference>
<dbReference type="InterPro" id="IPR006442">
    <property type="entry name" value="Antitoxin_Phd/YefM"/>
</dbReference>
<dbReference type="Proteomes" id="UP000243077">
    <property type="component" value="Chromosome"/>
</dbReference>
<proteinExistence type="inferred from homology"/>
<evidence type="ECO:0000313" key="4">
    <source>
        <dbReference type="Proteomes" id="UP000243077"/>
    </source>
</evidence>
<keyword evidence="4" id="KW-1185">Reference proteome</keyword>
<dbReference type="AlphaFoldDB" id="A0A2L2BP86"/>
<accession>A0A2L2BP86</accession>
<dbReference type="KEGG" id="psai:C3B54_11464"/>
<dbReference type="EMBL" id="CP026923">
    <property type="protein sequence ID" value="AVG23457.1"/>
    <property type="molecule type" value="Genomic_DNA"/>
</dbReference>
<organism evidence="3 4">
    <name type="scientific">Pontimonas salivibrio</name>
    <dbReference type="NCBI Taxonomy" id="1159327"/>
    <lineage>
        <taxon>Bacteria</taxon>
        <taxon>Bacillati</taxon>
        <taxon>Actinomycetota</taxon>
        <taxon>Actinomycetes</taxon>
        <taxon>Micrococcales</taxon>
        <taxon>Microbacteriaceae</taxon>
        <taxon>Pontimonas</taxon>
    </lineage>
</organism>
<dbReference type="NCBIfam" id="TIGR01552">
    <property type="entry name" value="phd_fam"/>
    <property type="match status" value="1"/>
</dbReference>
<dbReference type="OrthoDB" id="33091at2"/>